<protein>
    <submittedName>
        <fullName evidence="2">Uncharacterized protein</fullName>
    </submittedName>
</protein>
<reference evidence="2" key="1">
    <citation type="submission" date="2022-11" db="UniProtKB">
        <authorList>
            <consortium name="WormBaseParasite"/>
        </authorList>
    </citation>
    <scope>IDENTIFICATION</scope>
</reference>
<dbReference type="AlphaFoldDB" id="A0A915J2C8"/>
<proteinExistence type="predicted"/>
<organism evidence="1 2">
    <name type="scientific">Romanomermis culicivorax</name>
    <name type="common">Nematode worm</name>
    <dbReference type="NCBI Taxonomy" id="13658"/>
    <lineage>
        <taxon>Eukaryota</taxon>
        <taxon>Metazoa</taxon>
        <taxon>Ecdysozoa</taxon>
        <taxon>Nematoda</taxon>
        <taxon>Enoplea</taxon>
        <taxon>Dorylaimia</taxon>
        <taxon>Mermithida</taxon>
        <taxon>Mermithoidea</taxon>
        <taxon>Mermithidae</taxon>
        <taxon>Romanomermis</taxon>
    </lineage>
</organism>
<accession>A0A915J2C8</accession>
<evidence type="ECO:0000313" key="1">
    <source>
        <dbReference type="Proteomes" id="UP000887565"/>
    </source>
</evidence>
<keyword evidence="1" id="KW-1185">Reference proteome</keyword>
<name>A0A915J2C8_ROMCU</name>
<dbReference type="Proteomes" id="UP000887565">
    <property type="component" value="Unplaced"/>
</dbReference>
<evidence type="ECO:0000313" key="2">
    <source>
        <dbReference type="WBParaSite" id="nRc.2.0.1.t19852-RA"/>
    </source>
</evidence>
<sequence>MAFLASFKPPTSSHFTSEFFKSSINCSATLSFKTRRNILGSRGASSSRRIFTVSSFNKP</sequence>
<dbReference type="WBParaSite" id="nRc.2.0.1.t19852-RA">
    <property type="protein sequence ID" value="nRc.2.0.1.t19852-RA"/>
    <property type="gene ID" value="nRc.2.0.1.g19852"/>
</dbReference>